<reference evidence="4 5" key="1">
    <citation type="journal article" date="2013" name="PLoS Genet.">
        <title>Comparative genome structure, secondary metabolite, and effector coding capacity across Cochliobolus pathogens.</title>
        <authorList>
            <person name="Condon B.J."/>
            <person name="Leng Y."/>
            <person name="Wu D."/>
            <person name="Bushley K.E."/>
            <person name="Ohm R.A."/>
            <person name="Otillar R."/>
            <person name="Martin J."/>
            <person name="Schackwitz W."/>
            <person name="Grimwood J."/>
            <person name="MohdZainudin N."/>
            <person name="Xue C."/>
            <person name="Wang R."/>
            <person name="Manning V.A."/>
            <person name="Dhillon B."/>
            <person name="Tu Z.J."/>
            <person name="Steffenson B.J."/>
            <person name="Salamov A."/>
            <person name="Sun H."/>
            <person name="Lowry S."/>
            <person name="LaButti K."/>
            <person name="Han J."/>
            <person name="Copeland A."/>
            <person name="Lindquist E."/>
            <person name="Barry K."/>
            <person name="Schmutz J."/>
            <person name="Baker S.E."/>
            <person name="Ciuffetti L.M."/>
            <person name="Grigoriev I.V."/>
            <person name="Zhong S."/>
            <person name="Turgeon B.G."/>
        </authorList>
    </citation>
    <scope>NUCLEOTIDE SEQUENCE [LARGE SCALE GENOMIC DNA]</scope>
    <source>
        <strain evidence="4 5">26-R-13</strain>
    </source>
</reference>
<name>W6YWH6_COCC2</name>
<evidence type="ECO:0000256" key="3">
    <source>
        <dbReference type="PROSITE-ProRule" id="PRU00221"/>
    </source>
</evidence>
<evidence type="ECO:0000313" key="4">
    <source>
        <dbReference type="EMBL" id="EUC35866.1"/>
    </source>
</evidence>
<evidence type="ECO:0000256" key="1">
    <source>
        <dbReference type="ARBA" id="ARBA00022574"/>
    </source>
</evidence>
<keyword evidence="1 3" id="KW-0853">WD repeat</keyword>
<organism evidence="4 5">
    <name type="scientific">Cochliobolus carbonum (strain 26-R-13)</name>
    <name type="common">Maize leaf spot fungus</name>
    <name type="synonym">Bipolaris zeicola</name>
    <dbReference type="NCBI Taxonomy" id="930089"/>
    <lineage>
        <taxon>Eukaryota</taxon>
        <taxon>Fungi</taxon>
        <taxon>Dikarya</taxon>
        <taxon>Ascomycota</taxon>
        <taxon>Pezizomycotina</taxon>
        <taxon>Dothideomycetes</taxon>
        <taxon>Pleosporomycetidae</taxon>
        <taxon>Pleosporales</taxon>
        <taxon>Pleosporineae</taxon>
        <taxon>Pleosporaceae</taxon>
        <taxon>Bipolaris</taxon>
    </lineage>
</organism>
<dbReference type="HOGENOM" id="CLU_031896_0_0_1"/>
<accession>W6YWH6</accession>
<keyword evidence="2" id="KW-0677">Repeat</keyword>
<sequence length="546" mass="60938">MAFLSRETFQKDYLFPLEAVHDFENAGSAAQLAACHPKEWTQADNVLDFGVHLNESDKRSYASYCTTISSDKKLLAISTSTEKILVYDIASQELRETLEGTGQVYFRPFVNTKPDTGIADQTHNKYAARSTGYTLVSVSATGRNKASTPNQLILWDLDQHGRILDKEEGIDANALATKAINAIAPELERRHEWTQNFIHTSTLHAMFAEALNQVATDYRTRHNTIFDDAQLGAFGSVSMSNDGRLFLYHSNNNSTQQGSREPDELPQVVVYDLDEGIELHRLTGHTDAIMWSAISPDSTHIASVSWDGSLRAYSALTGKLEWAVGCSKEQSWAGAFSSDSRFIAWTSKCGQVVQVHDVFDGKKLATFPVKLSDWCRSLQWHPRKAQLAFCAGKDAYLWDVLDGPDGKMLQHFQIDEDCGTGSRMVSIQDIGWMDREPTLYLEISEGTKIVYNNESNAKEMFRRPAGVTTGYVDGGMYGVFSNDAGDEYYISIDGDAKVRYWRRGIAASTSWWEKDPGPVASPKKIFPDTGKYVKIVRSASKSTEKQ</sequence>
<dbReference type="InterPro" id="IPR050505">
    <property type="entry name" value="WDR55/POC1"/>
</dbReference>
<evidence type="ECO:0000313" key="5">
    <source>
        <dbReference type="Proteomes" id="UP000053841"/>
    </source>
</evidence>
<dbReference type="PROSITE" id="PS50082">
    <property type="entry name" value="WD_REPEATS_2"/>
    <property type="match status" value="1"/>
</dbReference>
<dbReference type="Proteomes" id="UP000053841">
    <property type="component" value="Unassembled WGS sequence"/>
</dbReference>
<dbReference type="PANTHER" id="PTHR44019:SF8">
    <property type="entry name" value="POC1 CENTRIOLAR PROTEIN HOMOLOG"/>
    <property type="match status" value="1"/>
</dbReference>
<feature type="repeat" description="WD" evidence="3">
    <location>
        <begin position="282"/>
        <end position="323"/>
    </location>
</feature>
<dbReference type="EMBL" id="KI964569">
    <property type="protein sequence ID" value="EUC35866.1"/>
    <property type="molecule type" value="Genomic_DNA"/>
</dbReference>
<protein>
    <submittedName>
        <fullName evidence="4">Uncharacterized protein</fullName>
    </submittedName>
</protein>
<dbReference type="AlphaFoldDB" id="W6YWH6"/>
<proteinExistence type="predicted"/>
<dbReference type="OrthoDB" id="1367865at2759"/>
<dbReference type="SUPFAM" id="SSF50998">
    <property type="entry name" value="Quinoprotein alcohol dehydrogenase-like"/>
    <property type="match status" value="1"/>
</dbReference>
<evidence type="ECO:0000256" key="2">
    <source>
        <dbReference type="ARBA" id="ARBA00022737"/>
    </source>
</evidence>
<dbReference type="SMART" id="SM00320">
    <property type="entry name" value="WD40"/>
    <property type="match status" value="2"/>
</dbReference>
<dbReference type="InterPro" id="IPR011047">
    <property type="entry name" value="Quinoprotein_ADH-like_sf"/>
</dbReference>
<dbReference type="RefSeq" id="XP_007709835.1">
    <property type="nucleotide sequence ID" value="XM_007711645.1"/>
</dbReference>
<dbReference type="PANTHER" id="PTHR44019">
    <property type="entry name" value="WD REPEAT-CONTAINING PROTEIN 55"/>
    <property type="match status" value="1"/>
</dbReference>
<dbReference type="eggNOG" id="ENOG502T24Y">
    <property type="taxonomic scope" value="Eukaryota"/>
</dbReference>
<dbReference type="InterPro" id="IPR015943">
    <property type="entry name" value="WD40/YVTN_repeat-like_dom_sf"/>
</dbReference>
<dbReference type="Gene3D" id="2.130.10.10">
    <property type="entry name" value="YVTN repeat-like/Quinoprotein amine dehydrogenase"/>
    <property type="match status" value="2"/>
</dbReference>
<gene>
    <name evidence="4" type="ORF">COCCADRAFT_24285</name>
</gene>
<keyword evidence="5" id="KW-1185">Reference proteome</keyword>
<dbReference type="KEGG" id="bze:COCCADRAFT_24285"/>
<dbReference type="InterPro" id="IPR001680">
    <property type="entry name" value="WD40_rpt"/>
</dbReference>
<dbReference type="Pfam" id="PF00400">
    <property type="entry name" value="WD40"/>
    <property type="match status" value="1"/>
</dbReference>
<dbReference type="GeneID" id="19145578"/>